<organism evidence="1">
    <name type="scientific">uncultured Caudovirales phage</name>
    <dbReference type="NCBI Taxonomy" id="2100421"/>
    <lineage>
        <taxon>Viruses</taxon>
        <taxon>Duplodnaviria</taxon>
        <taxon>Heunggongvirae</taxon>
        <taxon>Uroviricota</taxon>
        <taxon>Caudoviricetes</taxon>
        <taxon>Peduoviridae</taxon>
        <taxon>Maltschvirus</taxon>
        <taxon>Maltschvirus maltsch</taxon>
    </lineage>
</organism>
<sequence>MSQEEEIVKIIAPYLMGKHKKDKALELAKEIIDHINKSVPNPNS</sequence>
<reference evidence="1" key="1">
    <citation type="submission" date="2020-04" db="EMBL/GenBank/DDBJ databases">
        <authorList>
            <person name="Chiriac C."/>
            <person name="Salcher M."/>
            <person name="Ghai R."/>
            <person name="Kavagutti S V."/>
        </authorList>
    </citation>
    <scope>NUCLEOTIDE SEQUENCE</scope>
</reference>
<protein>
    <submittedName>
        <fullName evidence="1">Uncharacterized protein</fullName>
    </submittedName>
</protein>
<accession>A0A6J5NYJ9</accession>
<dbReference type="EMBL" id="LR796766">
    <property type="protein sequence ID" value="CAB4164740.1"/>
    <property type="molecule type" value="Genomic_DNA"/>
</dbReference>
<evidence type="ECO:0000313" key="1">
    <source>
        <dbReference type="EMBL" id="CAB4164740.1"/>
    </source>
</evidence>
<proteinExistence type="predicted"/>
<name>A0A6J5NYJ9_9CAUD</name>
<gene>
    <name evidence="1" type="ORF">UFOVP828_97</name>
</gene>